<evidence type="ECO:0000256" key="2">
    <source>
        <dbReference type="ARBA" id="ARBA00022448"/>
    </source>
</evidence>
<gene>
    <name evidence="11" type="ORF">J3D65DRAFT_58754</name>
</gene>
<dbReference type="InterPro" id="IPR043926">
    <property type="entry name" value="ABCG_dom"/>
</dbReference>
<dbReference type="InterPro" id="IPR013525">
    <property type="entry name" value="ABC2_TM"/>
</dbReference>
<evidence type="ECO:0000256" key="5">
    <source>
        <dbReference type="ARBA" id="ARBA00022840"/>
    </source>
</evidence>
<evidence type="ECO:0000259" key="10">
    <source>
        <dbReference type="PROSITE" id="PS50893"/>
    </source>
</evidence>
<feature type="region of interest" description="Disordered" evidence="8">
    <location>
        <begin position="1013"/>
        <end position="1034"/>
    </location>
</feature>
<dbReference type="InterPro" id="IPR050352">
    <property type="entry name" value="ABCG_transporters"/>
</dbReference>
<feature type="transmembrane region" description="Helical" evidence="9">
    <location>
        <begin position="1186"/>
        <end position="1207"/>
    </location>
</feature>
<feature type="domain" description="ABC transporter" evidence="10">
    <location>
        <begin position="722"/>
        <end position="978"/>
    </location>
</feature>
<dbReference type="PROSITE" id="PS50893">
    <property type="entry name" value="ABC_TRANSPORTER_2"/>
    <property type="match status" value="2"/>
</dbReference>
<feature type="region of interest" description="Disordered" evidence="8">
    <location>
        <begin position="1"/>
        <end position="52"/>
    </location>
</feature>
<keyword evidence="2" id="KW-0813">Transport</keyword>
<evidence type="ECO:0000256" key="6">
    <source>
        <dbReference type="ARBA" id="ARBA00022989"/>
    </source>
</evidence>
<feature type="transmembrane region" description="Helical" evidence="9">
    <location>
        <begin position="1216"/>
        <end position="1237"/>
    </location>
</feature>
<keyword evidence="6 9" id="KW-1133">Transmembrane helix</keyword>
<keyword evidence="4" id="KW-0547">Nucleotide-binding</keyword>
<dbReference type="PROSITE" id="PS00211">
    <property type="entry name" value="ABC_TRANSPORTER_1"/>
    <property type="match status" value="1"/>
</dbReference>
<dbReference type="InterPro" id="IPR017871">
    <property type="entry name" value="ABC_transporter-like_CS"/>
</dbReference>
<dbReference type="Pfam" id="PF01061">
    <property type="entry name" value="ABC2_membrane"/>
    <property type="match status" value="2"/>
</dbReference>
<dbReference type="PANTHER" id="PTHR48041:SF119">
    <property type="entry name" value="ROA1P"/>
    <property type="match status" value="1"/>
</dbReference>
<feature type="transmembrane region" description="Helical" evidence="9">
    <location>
        <begin position="430"/>
        <end position="451"/>
    </location>
</feature>
<keyword evidence="5" id="KW-0067">ATP-binding</keyword>
<keyword evidence="12" id="KW-1185">Reference proteome</keyword>
<name>A0ABR1LE46_9PEZI</name>
<comment type="subcellular location">
    <subcellularLocation>
        <location evidence="1">Membrane</location>
        <topology evidence="1">Multi-pass membrane protein</topology>
    </subcellularLocation>
</comment>
<evidence type="ECO:0000256" key="7">
    <source>
        <dbReference type="ARBA" id="ARBA00023136"/>
    </source>
</evidence>
<protein>
    <submittedName>
        <fullName evidence="11">ABC transporter-like protein</fullName>
    </submittedName>
</protein>
<comment type="caution">
    <text evidence="11">The sequence shown here is derived from an EMBL/GenBank/DDBJ whole genome shotgun (WGS) entry which is preliminary data.</text>
</comment>
<evidence type="ECO:0000256" key="3">
    <source>
        <dbReference type="ARBA" id="ARBA00022692"/>
    </source>
</evidence>
<feature type="transmembrane region" description="Helical" evidence="9">
    <location>
        <begin position="1303"/>
        <end position="1322"/>
    </location>
</feature>
<sequence>MDRDSIQARYSPRSLSPPVTPTDEKTGSFSDSENTQSKSVETGSPSSSQKNHHWLAQHEAVNTISLREVAPISVRVRNLTVVVDVSSSNPANAIQRLLRRKGGSQSSAEWKPILNNISANMPSGSLTAIIGGSGSGKTTMLNLMSNRMGGRRLEIKGQTLFNGQQKSSNVDSLSAYVTQQDVLIPTLTVRETLRYAADLRLPSSVSKEERARVVEEVILELGLKEAAETYIGSEVHKGCSGGEKRRVSIGVQLLANPSVLFLDEPTTGLDATSAFQLVRTLKNLASQGRTIIMTIHQPRSEIWNLFDNLVILAKGCPAYSGPASGALPFFERLGYELPAFVNPAEFLIDLAAVDQRTPDLEQTSIARVERIKAAWREQENSKRLTQIESMPETVEISEDQSRLKLGQSKFLREVWVLTRRTWVVTIRDPLGMLGSLFEAIVMAIICGYIFFQLSEDAAGIKSRQGAMYTASALQGYLILQFEIYRLTGDIQVFDRERGEGVVSVPGFLISRRLARLIIEDVPVPLIFSLIFYFMAGFRNDTDQFFTFFGIILFEQYIAVCLAMVCIALSRSFAGASLFANMIYTLQSMACGYFVPTSTMPIYVQWTKWTAYVFYAFGALLANEFADNFYDCPSDGGPSNPACREYEGNFIMSSLGFPTNWVWRPAVVLLAFVVAFYIGAGLILRFWKAEINIAKASKDVSDDSAGKEKMTVRSLAEVRTVTLRLDEFALEIEKRNCMGRKSKQIEVLKPVTTEFEPGVLNVIMGPSGSGKTTLLNSMGRRLKNDFCTKYHPRGLMLVNHSIPSDSVIKSIISYVTQDDEGLLPSLTVRETLRFAAGLRLPRWMSKEEKNKRAEDILIKMGLKDCADNMIGGEFVKGISGGEKRRVTIAIQCLTDPRILLLDEPTSGLDAFTAASIMEVLRGLAEEGRTLIMTIHQARSDLFHHFGNVLLLSRGGHPVYAGQAKGMVPHFAALGYDCPRSTNPADFALDLITIDLQNVQREAASREKVASIVASWNSRPKPPPKNPHESPLGTAATPAELGSLARTTTPFLIAYPLLVRRAFLNFSRQPNVIAARVMQVVGLGIILALFFAPLKHDYASVQSRIGFVLEIPALYFVGMLQNVATYPSERDVFSREHDDGAYSVEAFFAQYCSLEIPFLTLASLLFSLLTALATYGVSAGAAHVVQLYFVYAFNAFCIVSCGESVGIAFNTLFAHTGFAVNITSVFLSVAQVMSGVMSINMPDFLQAMNWLSPAKYAVANLAPYSLRGVRFDCAADQRGADGQCIVSDGEQVLKLYKLDHDPGTMLAALGACTVVYRAAAYLLLKARRERWGRKAAKALFEGVVYRAMGKSMGVGSGVGGAGRVSRRDEWLGVRRAEPLEATALPKRRKGVVVG</sequence>
<dbReference type="PANTHER" id="PTHR48041">
    <property type="entry name" value="ABC TRANSPORTER G FAMILY MEMBER 28"/>
    <property type="match status" value="1"/>
</dbReference>
<dbReference type="InterPro" id="IPR003439">
    <property type="entry name" value="ABC_transporter-like_ATP-bd"/>
</dbReference>
<dbReference type="Proteomes" id="UP001360953">
    <property type="component" value="Unassembled WGS sequence"/>
</dbReference>
<evidence type="ECO:0000256" key="9">
    <source>
        <dbReference type="SAM" id="Phobius"/>
    </source>
</evidence>
<evidence type="ECO:0000256" key="4">
    <source>
        <dbReference type="ARBA" id="ARBA00022741"/>
    </source>
</evidence>
<dbReference type="EMBL" id="JBBPEH010000010">
    <property type="protein sequence ID" value="KAK7532878.1"/>
    <property type="molecule type" value="Genomic_DNA"/>
</dbReference>
<evidence type="ECO:0000313" key="12">
    <source>
        <dbReference type="Proteomes" id="UP001360953"/>
    </source>
</evidence>
<feature type="transmembrane region" description="Helical" evidence="9">
    <location>
        <begin position="575"/>
        <end position="594"/>
    </location>
</feature>
<dbReference type="SMART" id="SM00382">
    <property type="entry name" value="AAA"/>
    <property type="match status" value="2"/>
</dbReference>
<evidence type="ECO:0000313" key="11">
    <source>
        <dbReference type="EMBL" id="KAK7532878.1"/>
    </source>
</evidence>
<dbReference type="RefSeq" id="XP_066652271.1">
    <property type="nucleotide sequence ID" value="XM_066797768.1"/>
</dbReference>
<dbReference type="Gene3D" id="3.40.50.300">
    <property type="entry name" value="P-loop containing nucleotide triphosphate hydrolases"/>
    <property type="match status" value="2"/>
</dbReference>
<feature type="compositionally biased region" description="Polar residues" evidence="8">
    <location>
        <begin position="27"/>
        <end position="49"/>
    </location>
</feature>
<evidence type="ECO:0000256" key="8">
    <source>
        <dbReference type="SAM" id="MobiDB-lite"/>
    </source>
</evidence>
<feature type="domain" description="ABC transporter" evidence="10">
    <location>
        <begin position="98"/>
        <end position="339"/>
    </location>
</feature>
<dbReference type="Pfam" id="PF00005">
    <property type="entry name" value="ABC_tran"/>
    <property type="match status" value="2"/>
</dbReference>
<dbReference type="InterPro" id="IPR027417">
    <property type="entry name" value="P-loop_NTPase"/>
</dbReference>
<proteinExistence type="predicted"/>
<organism evidence="11 12">
    <name type="scientific">Phyllosticta citribraziliensis</name>
    <dbReference type="NCBI Taxonomy" id="989973"/>
    <lineage>
        <taxon>Eukaryota</taxon>
        <taxon>Fungi</taxon>
        <taxon>Dikarya</taxon>
        <taxon>Ascomycota</taxon>
        <taxon>Pezizomycotina</taxon>
        <taxon>Dothideomycetes</taxon>
        <taxon>Dothideomycetes incertae sedis</taxon>
        <taxon>Botryosphaeriales</taxon>
        <taxon>Phyllostictaceae</taxon>
        <taxon>Phyllosticta</taxon>
    </lineage>
</organism>
<dbReference type="InterPro" id="IPR003593">
    <property type="entry name" value="AAA+_ATPase"/>
</dbReference>
<feature type="transmembrane region" description="Helical" evidence="9">
    <location>
        <begin position="661"/>
        <end position="686"/>
    </location>
</feature>
<feature type="transmembrane region" description="Helical" evidence="9">
    <location>
        <begin position="516"/>
        <end position="535"/>
    </location>
</feature>
<keyword evidence="3 9" id="KW-0812">Transmembrane</keyword>
<evidence type="ECO:0000256" key="1">
    <source>
        <dbReference type="ARBA" id="ARBA00004141"/>
    </source>
</evidence>
<dbReference type="GeneID" id="92030674"/>
<feature type="transmembrane region" description="Helical" evidence="9">
    <location>
        <begin position="1071"/>
        <end position="1091"/>
    </location>
</feature>
<dbReference type="Pfam" id="PF19055">
    <property type="entry name" value="ABC2_membrane_7"/>
    <property type="match status" value="2"/>
</dbReference>
<keyword evidence="7 9" id="KW-0472">Membrane</keyword>
<feature type="transmembrane region" description="Helical" evidence="9">
    <location>
        <begin position="1156"/>
        <end position="1180"/>
    </location>
</feature>
<accession>A0ABR1LE46</accession>
<reference evidence="11 12" key="1">
    <citation type="submission" date="2024-04" db="EMBL/GenBank/DDBJ databases">
        <title>Phyllosticta paracitricarpa is synonymous to the EU quarantine fungus P. citricarpa based on phylogenomic analyses.</title>
        <authorList>
            <consortium name="Lawrence Berkeley National Laboratory"/>
            <person name="Van ingen-buijs V.A."/>
            <person name="Van westerhoven A.C."/>
            <person name="Haridas S."/>
            <person name="Skiadas P."/>
            <person name="Martin F."/>
            <person name="Groenewald J.Z."/>
            <person name="Crous P.W."/>
            <person name="Seidl M.F."/>
        </authorList>
    </citation>
    <scope>NUCLEOTIDE SEQUENCE [LARGE SCALE GENOMIC DNA]</scope>
    <source>
        <strain evidence="11 12">CPC 17464</strain>
    </source>
</reference>
<dbReference type="SUPFAM" id="SSF52540">
    <property type="entry name" value="P-loop containing nucleoside triphosphate hydrolases"/>
    <property type="match status" value="2"/>
</dbReference>
<feature type="transmembrane region" description="Helical" evidence="9">
    <location>
        <begin position="1103"/>
        <end position="1123"/>
    </location>
</feature>
<feature type="transmembrane region" description="Helical" evidence="9">
    <location>
        <begin position="547"/>
        <end position="568"/>
    </location>
</feature>